<comment type="similarity">
    <text evidence="2 9">Belongs to the mitochondrial carrier (TC 2.A.29) family.</text>
</comment>
<evidence type="ECO:0000256" key="7">
    <source>
        <dbReference type="ARBA" id="ARBA00023136"/>
    </source>
</evidence>
<evidence type="ECO:0000256" key="5">
    <source>
        <dbReference type="ARBA" id="ARBA00022737"/>
    </source>
</evidence>
<keyword evidence="7 8" id="KW-0472">Membrane</keyword>
<evidence type="ECO:0000256" key="9">
    <source>
        <dbReference type="RuleBase" id="RU000488"/>
    </source>
</evidence>
<dbReference type="InterPro" id="IPR018108">
    <property type="entry name" value="MCP_transmembrane"/>
</dbReference>
<evidence type="ECO:0000256" key="3">
    <source>
        <dbReference type="ARBA" id="ARBA00022448"/>
    </source>
</evidence>
<dbReference type="Gene3D" id="1.50.40.10">
    <property type="entry name" value="Mitochondrial carrier domain"/>
    <property type="match status" value="1"/>
</dbReference>
<evidence type="ECO:0000256" key="4">
    <source>
        <dbReference type="ARBA" id="ARBA00022692"/>
    </source>
</evidence>
<evidence type="ECO:0000313" key="12">
    <source>
        <dbReference type="Proteomes" id="UP001153954"/>
    </source>
</evidence>
<keyword evidence="3 9" id="KW-0813">Transport</keyword>
<keyword evidence="12" id="KW-1185">Reference proteome</keyword>
<dbReference type="PRINTS" id="PR00926">
    <property type="entry name" value="MITOCARRIER"/>
</dbReference>
<dbReference type="Pfam" id="PF00153">
    <property type="entry name" value="Mito_carr"/>
    <property type="match status" value="3"/>
</dbReference>
<comment type="subcellular location">
    <subcellularLocation>
        <location evidence="1">Membrane</location>
        <topology evidence="1">Multi-pass membrane protein</topology>
    </subcellularLocation>
</comment>
<evidence type="ECO:0000313" key="11">
    <source>
        <dbReference type="EMBL" id="CAH2093210.1"/>
    </source>
</evidence>
<protein>
    <recommendedName>
        <fullName evidence="13">Mitochondrial 2-oxoglutarate/malate carrier protein</fullName>
    </recommendedName>
</protein>
<dbReference type="Proteomes" id="UP001153954">
    <property type="component" value="Unassembled WGS sequence"/>
</dbReference>
<dbReference type="PROSITE" id="PS50920">
    <property type="entry name" value="SOLCAR"/>
    <property type="match status" value="3"/>
</dbReference>
<evidence type="ECO:0000256" key="2">
    <source>
        <dbReference type="ARBA" id="ARBA00006375"/>
    </source>
</evidence>
<sequence>MSQKIESKKKNVPWYVAMVLGGMAGMVATTTVHPLDLIKVRLQLLSRYCTTREMARLIVRCRGYRALYAGLSAGLMRQTTYTTTRLGVYHALYNIYQREDQRDPAIYEKIAVGITAGLAGALAGNPSEVILVRLMSDGPLEPCIACSCPKRYRGTFHALQKICKEEGVRALWRGGTLTLGRSVLVSIGQLGSYSQVREIFREKKLAKGLSLHVYASLISSFVTAVVSLPIDLVKTRYQVRQGGVRHSQIFYDIYYRKGLLYFWKGFVPYYVRMAIHTIISLLVFDELNKIYYNEYKYD</sequence>
<evidence type="ECO:0000256" key="10">
    <source>
        <dbReference type="SAM" id="Phobius"/>
    </source>
</evidence>
<dbReference type="GO" id="GO:0055085">
    <property type="term" value="P:transmembrane transport"/>
    <property type="evidence" value="ECO:0007669"/>
    <property type="project" value="InterPro"/>
</dbReference>
<feature type="repeat" description="Solcar" evidence="8">
    <location>
        <begin position="104"/>
        <end position="199"/>
    </location>
</feature>
<keyword evidence="5" id="KW-0677">Repeat</keyword>
<feature type="transmembrane region" description="Helical" evidence="10">
    <location>
        <begin position="266"/>
        <end position="284"/>
    </location>
</feature>
<dbReference type="InterPro" id="IPR002067">
    <property type="entry name" value="MCP"/>
</dbReference>
<accession>A0AAU9U665</accession>
<organism evidence="11 12">
    <name type="scientific">Euphydryas editha</name>
    <name type="common">Edith's checkerspot</name>
    <dbReference type="NCBI Taxonomy" id="104508"/>
    <lineage>
        <taxon>Eukaryota</taxon>
        <taxon>Metazoa</taxon>
        <taxon>Ecdysozoa</taxon>
        <taxon>Arthropoda</taxon>
        <taxon>Hexapoda</taxon>
        <taxon>Insecta</taxon>
        <taxon>Pterygota</taxon>
        <taxon>Neoptera</taxon>
        <taxon>Endopterygota</taxon>
        <taxon>Lepidoptera</taxon>
        <taxon>Glossata</taxon>
        <taxon>Ditrysia</taxon>
        <taxon>Papilionoidea</taxon>
        <taxon>Nymphalidae</taxon>
        <taxon>Nymphalinae</taxon>
        <taxon>Euphydryas</taxon>
    </lineage>
</organism>
<gene>
    <name evidence="11" type="ORF">EEDITHA_LOCUS8900</name>
</gene>
<dbReference type="InterPro" id="IPR050391">
    <property type="entry name" value="Mito_Metabolite_Transporter"/>
</dbReference>
<evidence type="ECO:0000256" key="6">
    <source>
        <dbReference type="ARBA" id="ARBA00022989"/>
    </source>
</evidence>
<dbReference type="EMBL" id="CAKOGL010000012">
    <property type="protein sequence ID" value="CAH2093210.1"/>
    <property type="molecule type" value="Genomic_DNA"/>
</dbReference>
<feature type="repeat" description="Solcar" evidence="8">
    <location>
        <begin position="207"/>
        <end position="290"/>
    </location>
</feature>
<keyword evidence="6 10" id="KW-1133">Transmembrane helix</keyword>
<evidence type="ECO:0008006" key="13">
    <source>
        <dbReference type="Google" id="ProtNLM"/>
    </source>
</evidence>
<feature type="transmembrane region" description="Helical" evidence="10">
    <location>
        <begin position="12"/>
        <end position="32"/>
    </location>
</feature>
<dbReference type="PANTHER" id="PTHR45618">
    <property type="entry name" value="MITOCHONDRIAL DICARBOXYLATE CARRIER-RELATED"/>
    <property type="match status" value="1"/>
</dbReference>
<proteinExistence type="inferred from homology"/>
<dbReference type="GO" id="GO:0016020">
    <property type="term" value="C:membrane"/>
    <property type="evidence" value="ECO:0007669"/>
    <property type="project" value="UniProtKB-SubCell"/>
</dbReference>
<comment type="caution">
    <text evidence="11">The sequence shown here is derived from an EMBL/GenBank/DDBJ whole genome shotgun (WGS) entry which is preliminary data.</text>
</comment>
<dbReference type="AlphaFoldDB" id="A0AAU9U665"/>
<reference evidence="11" key="1">
    <citation type="submission" date="2022-03" db="EMBL/GenBank/DDBJ databases">
        <authorList>
            <person name="Tunstrom K."/>
        </authorList>
    </citation>
    <scope>NUCLEOTIDE SEQUENCE</scope>
</reference>
<feature type="transmembrane region" description="Helical" evidence="10">
    <location>
        <begin position="211"/>
        <end position="230"/>
    </location>
</feature>
<dbReference type="InterPro" id="IPR023395">
    <property type="entry name" value="MCP_dom_sf"/>
</dbReference>
<dbReference type="SUPFAM" id="SSF103506">
    <property type="entry name" value="Mitochondrial carrier"/>
    <property type="match status" value="1"/>
</dbReference>
<feature type="repeat" description="Solcar" evidence="8">
    <location>
        <begin position="12"/>
        <end position="95"/>
    </location>
</feature>
<name>A0AAU9U665_EUPED</name>
<evidence type="ECO:0000256" key="1">
    <source>
        <dbReference type="ARBA" id="ARBA00004141"/>
    </source>
</evidence>
<keyword evidence="4 8" id="KW-0812">Transmembrane</keyword>
<evidence type="ECO:0000256" key="8">
    <source>
        <dbReference type="PROSITE-ProRule" id="PRU00282"/>
    </source>
</evidence>